<keyword evidence="1" id="KW-1133">Transmembrane helix</keyword>
<organism evidence="2 3">
    <name type="scientific">Bilophila wadsworthia (strain 3_1_6)</name>
    <dbReference type="NCBI Taxonomy" id="563192"/>
    <lineage>
        <taxon>Bacteria</taxon>
        <taxon>Pseudomonadati</taxon>
        <taxon>Thermodesulfobacteriota</taxon>
        <taxon>Desulfovibrionia</taxon>
        <taxon>Desulfovibrionales</taxon>
        <taxon>Desulfovibrionaceae</taxon>
        <taxon>Bilophila</taxon>
    </lineage>
</organism>
<keyword evidence="3" id="KW-1185">Reference proteome</keyword>
<proteinExistence type="predicted"/>
<reference evidence="2 3" key="1">
    <citation type="submission" date="2010-10" db="EMBL/GenBank/DDBJ databases">
        <authorList>
            <consortium name="The Broad Institute Genome Sequencing Platform"/>
            <person name="Ward D."/>
            <person name="Earl A."/>
            <person name="Feldgarden M."/>
            <person name="Young S.K."/>
            <person name="Gargeya S."/>
            <person name="Zeng Q."/>
            <person name="Alvarado L."/>
            <person name="Berlin A."/>
            <person name="Bochicchio J."/>
            <person name="Chapman S.B."/>
            <person name="Chen Z."/>
            <person name="Freedman E."/>
            <person name="Gellesch M."/>
            <person name="Goldberg J."/>
            <person name="Griggs A."/>
            <person name="Gujja S."/>
            <person name="Heilman E."/>
            <person name="Heiman D."/>
            <person name="Howarth C."/>
            <person name="Mehta T."/>
            <person name="Neiman D."/>
            <person name="Pearson M."/>
            <person name="Roberts A."/>
            <person name="Saif S."/>
            <person name="Shea T."/>
            <person name="Shenoy N."/>
            <person name="Sisk P."/>
            <person name="Stolte C."/>
            <person name="Sykes S."/>
            <person name="White J."/>
            <person name="Yandava C."/>
            <person name="Allen-Vercoe E."/>
            <person name="Sibley C."/>
            <person name="Ambrose C.E."/>
            <person name="Strauss J."/>
            <person name="Daigneault M."/>
            <person name="Haas B."/>
            <person name="Nusbaum C."/>
            <person name="Birren B."/>
        </authorList>
    </citation>
    <scope>NUCLEOTIDE SEQUENCE [LARGE SCALE GENOMIC DNA]</scope>
    <source>
        <strain evidence="2 3">3_1_6</strain>
    </source>
</reference>
<keyword evidence="1" id="KW-0812">Transmembrane</keyword>
<evidence type="ECO:0000256" key="1">
    <source>
        <dbReference type="SAM" id="Phobius"/>
    </source>
</evidence>
<accession>S2KX84</accession>
<sequence>MLYRKTLPHHGRTFYGSLQLSRLFQKMHAFGGRCFLVFLVSVLGVCVSV</sequence>
<name>S2KX84_BILW3</name>
<dbReference type="AlphaFoldDB" id="S2KX84"/>
<dbReference type="Proteomes" id="UP000006034">
    <property type="component" value="Unassembled WGS sequence"/>
</dbReference>
<feature type="transmembrane region" description="Helical" evidence="1">
    <location>
        <begin position="27"/>
        <end position="47"/>
    </location>
</feature>
<protein>
    <submittedName>
        <fullName evidence="2">Uncharacterized protein</fullName>
    </submittedName>
</protein>
<gene>
    <name evidence="2" type="ORF">HMPREF0179_05184</name>
</gene>
<evidence type="ECO:0000313" key="3">
    <source>
        <dbReference type="Proteomes" id="UP000006034"/>
    </source>
</evidence>
<reference evidence="2 3" key="2">
    <citation type="submission" date="2013-04" db="EMBL/GenBank/DDBJ databases">
        <title>The Genome Sequence of Bilophila wadsworthia 3_1_6.</title>
        <authorList>
            <consortium name="The Broad Institute Genomics Platform"/>
            <person name="Earl A."/>
            <person name="Ward D."/>
            <person name="Feldgarden M."/>
            <person name="Gevers D."/>
            <person name="Sibley C."/>
            <person name="Strauss J."/>
            <person name="Allen-Vercoe E."/>
            <person name="Walker B."/>
            <person name="Young S."/>
            <person name="Zeng Q."/>
            <person name="Gargeya S."/>
            <person name="Fitzgerald M."/>
            <person name="Haas B."/>
            <person name="Abouelleil A."/>
            <person name="Allen A.W."/>
            <person name="Alvarado L."/>
            <person name="Arachchi H.M."/>
            <person name="Berlin A.M."/>
            <person name="Chapman S.B."/>
            <person name="Gainer-Dewar J."/>
            <person name="Goldberg J."/>
            <person name="Griggs A."/>
            <person name="Gujja S."/>
            <person name="Hansen M."/>
            <person name="Howarth C."/>
            <person name="Imamovic A."/>
            <person name="Ireland A."/>
            <person name="Larimer J."/>
            <person name="McCowan C."/>
            <person name="Murphy C."/>
            <person name="Pearson M."/>
            <person name="Poon T.W."/>
            <person name="Priest M."/>
            <person name="Roberts A."/>
            <person name="Saif S."/>
            <person name="Shea T."/>
            <person name="Sisk P."/>
            <person name="Sykes S."/>
            <person name="Wortman J."/>
            <person name="Nusbaum C."/>
            <person name="Birren B."/>
        </authorList>
    </citation>
    <scope>NUCLEOTIDE SEQUENCE [LARGE SCALE GENOMIC DNA]</scope>
    <source>
        <strain evidence="2 3">3_1_6</strain>
    </source>
</reference>
<dbReference type="EMBL" id="ADCP02000001">
    <property type="protein sequence ID" value="EPC05901.1"/>
    <property type="molecule type" value="Genomic_DNA"/>
</dbReference>
<dbReference type="STRING" id="563192.HMPREF0179_05184"/>
<comment type="caution">
    <text evidence="2">The sequence shown here is derived from an EMBL/GenBank/DDBJ whole genome shotgun (WGS) entry which is preliminary data.</text>
</comment>
<evidence type="ECO:0000313" key="2">
    <source>
        <dbReference type="EMBL" id="EPC05901.1"/>
    </source>
</evidence>
<dbReference type="HOGENOM" id="CLU_3132856_0_0_7"/>
<keyword evidence="1" id="KW-0472">Membrane</keyword>